<name>A0A0G0BEH2_9BACT</name>
<reference evidence="2 3" key="1">
    <citation type="journal article" date="2015" name="Nature">
        <title>rRNA introns, odd ribosomes, and small enigmatic genomes across a large radiation of phyla.</title>
        <authorList>
            <person name="Brown C.T."/>
            <person name="Hug L.A."/>
            <person name="Thomas B.C."/>
            <person name="Sharon I."/>
            <person name="Castelle C.J."/>
            <person name="Singh A."/>
            <person name="Wilkins M.J."/>
            <person name="Williams K.H."/>
            <person name="Banfield J.F."/>
        </authorList>
    </citation>
    <scope>NUCLEOTIDE SEQUENCE [LARGE SCALE GENOMIC DNA]</scope>
</reference>
<proteinExistence type="predicted"/>
<protein>
    <recommendedName>
        <fullName evidence="1">PEGA domain-containing protein</fullName>
    </recommendedName>
</protein>
<dbReference type="AlphaFoldDB" id="A0A0G0BEH2"/>
<organism evidence="2 3">
    <name type="scientific">Candidatus Roizmanbacteria bacterium GW2011_GWC2_35_12</name>
    <dbReference type="NCBI Taxonomy" id="1618485"/>
    <lineage>
        <taxon>Bacteria</taxon>
        <taxon>Candidatus Roizmaniibacteriota</taxon>
    </lineage>
</organism>
<dbReference type="InterPro" id="IPR013229">
    <property type="entry name" value="PEGA"/>
</dbReference>
<dbReference type="PANTHER" id="PTHR36194:SF1">
    <property type="entry name" value="S-LAYER-LIKE PROTEIN"/>
    <property type="match status" value="1"/>
</dbReference>
<comment type="caution">
    <text evidence="2">The sequence shown here is derived from an EMBL/GenBank/DDBJ whole genome shotgun (WGS) entry which is preliminary data.</text>
</comment>
<evidence type="ECO:0000259" key="1">
    <source>
        <dbReference type="Pfam" id="PF08308"/>
    </source>
</evidence>
<accession>A0A0G0BEH2</accession>
<dbReference type="Proteomes" id="UP000034127">
    <property type="component" value="Unassembled WGS sequence"/>
</dbReference>
<evidence type="ECO:0000313" key="3">
    <source>
        <dbReference type="Proteomes" id="UP000034127"/>
    </source>
</evidence>
<evidence type="ECO:0000313" key="2">
    <source>
        <dbReference type="EMBL" id="KKP67863.1"/>
    </source>
</evidence>
<gene>
    <name evidence="2" type="ORF">UR63_C0008G0015</name>
</gene>
<dbReference type="EMBL" id="LBPX01000008">
    <property type="protein sequence ID" value="KKP67863.1"/>
    <property type="molecule type" value="Genomic_DNA"/>
</dbReference>
<sequence length="170" mass="18494">MIIGKTPFEDKYKIGEYLLKLIPEGTSTETASWNGKVMINKNALTYVNRELGSSDITSAGEIFSTSKMKKAPKNSAHGEIYVETEPQGAIVTLDNDEKGVAPLILSDVIKGDHELSVFMPGFFRRTQKINVDPGYTVNAAFKLAIDQSQTSVKTTISDKNASDSATTGKK</sequence>
<dbReference type="Pfam" id="PF08308">
    <property type="entry name" value="PEGA"/>
    <property type="match status" value="1"/>
</dbReference>
<dbReference type="PANTHER" id="PTHR36194">
    <property type="entry name" value="S-LAYER-LIKE PROTEIN"/>
    <property type="match status" value="1"/>
</dbReference>
<feature type="domain" description="PEGA" evidence="1">
    <location>
        <begin position="78"/>
        <end position="143"/>
    </location>
</feature>